<feature type="transmembrane region" description="Helical" evidence="9">
    <location>
        <begin position="298"/>
        <end position="322"/>
    </location>
</feature>
<keyword evidence="6 9" id="KW-0472">Membrane</keyword>
<evidence type="ECO:0000256" key="7">
    <source>
        <dbReference type="PROSITE-ProRule" id="PRU00023"/>
    </source>
</evidence>
<proteinExistence type="predicted"/>
<evidence type="ECO:0000256" key="1">
    <source>
        <dbReference type="ARBA" id="ARBA00004141"/>
    </source>
</evidence>
<dbReference type="InterPro" id="IPR036770">
    <property type="entry name" value="Ankyrin_rpt-contain_sf"/>
</dbReference>
<name>A0A835D353_TETSI</name>
<keyword evidence="2 9" id="KW-0812">Transmembrane</keyword>
<dbReference type="PANTHER" id="PTHR24186:SF37">
    <property type="entry name" value="PGG DOMAIN-CONTAINING PROTEIN"/>
    <property type="match status" value="1"/>
</dbReference>
<feature type="transmembrane region" description="Helical" evidence="9">
    <location>
        <begin position="395"/>
        <end position="421"/>
    </location>
</feature>
<dbReference type="InterPro" id="IPR002110">
    <property type="entry name" value="Ankyrin_rpt"/>
</dbReference>
<evidence type="ECO:0000259" key="10">
    <source>
        <dbReference type="Pfam" id="PF13962"/>
    </source>
</evidence>
<dbReference type="GO" id="GO:0005886">
    <property type="term" value="C:plasma membrane"/>
    <property type="evidence" value="ECO:0007669"/>
    <property type="project" value="TreeGrafter"/>
</dbReference>
<organism evidence="11 12">
    <name type="scientific">Tetracentron sinense</name>
    <name type="common">Spur-leaf</name>
    <dbReference type="NCBI Taxonomy" id="13715"/>
    <lineage>
        <taxon>Eukaryota</taxon>
        <taxon>Viridiplantae</taxon>
        <taxon>Streptophyta</taxon>
        <taxon>Embryophyta</taxon>
        <taxon>Tracheophyta</taxon>
        <taxon>Spermatophyta</taxon>
        <taxon>Magnoliopsida</taxon>
        <taxon>Trochodendrales</taxon>
        <taxon>Trochodendraceae</taxon>
        <taxon>Tetracentron</taxon>
    </lineage>
</organism>
<keyword evidence="3" id="KW-0677">Repeat</keyword>
<keyword evidence="4 9" id="KW-1133">Transmembrane helix</keyword>
<keyword evidence="5 7" id="KW-0040">ANK repeat</keyword>
<dbReference type="AlphaFoldDB" id="A0A835D353"/>
<feature type="repeat" description="ANK" evidence="7">
    <location>
        <begin position="37"/>
        <end position="69"/>
    </location>
</feature>
<dbReference type="InterPro" id="IPR026961">
    <property type="entry name" value="PGG_dom"/>
</dbReference>
<evidence type="ECO:0000256" key="2">
    <source>
        <dbReference type="ARBA" id="ARBA00022692"/>
    </source>
</evidence>
<dbReference type="SMART" id="SM00248">
    <property type="entry name" value="ANK"/>
    <property type="match status" value="5"/>
</dbReference>
<dbReference type="PROSITE" id="PS50088">
    <property type="entry name" value="ANK_REPEAT"/>
    <property type="match status" value="3"/>
</dbReference>
<protein>
    <recommendedName>
        <fullName evidence="10">PGG domain-containing protein</fullName>
    </recommendedName>
</protein>
<accession>A0A835D353</accession>
<dbReference type="PROSITE" id="PS50297">
    <property type="entry name" value="ANK_REP_REGION"/>
    <property type="match status" value="2"/>
</dbReference>
<evidence type="ECO:0000256" key="8">
    <source>
        <dbReference type="SAM" id="MobiDB-lite"/>
    </source>
</evidence>
<dbReference type="Gene3D" id="1.25.40.20">
    <property type="entry name" value="Ankyrin repeat-containing domain"/>
    <property type="match status" value="1"/>
</dbReference>
<comment type="subcellular location">
    <subcellularLocation>
        <location evidence="1">Membrane</location>
        <topology evidence="1">Multi-pass membrane protein</topology>
    </subcellularLocation>
</comment>
<evidence type="ECO:0000256" key="3">
    <source>
        <dbReference type="ARBA" id="ARBA00022737"/>
    </source>
</evidence>
<dbReference type="OrthoDB" id="1585477at2759"/>
<dbReference type="SUPFAM" id="SSF48403">
    <property type="entry name" value="Ankyrin repeat"/>
    <property type="match status" value="1"/>
</dbReference>
<dbReference type="Pfam" id="PF13962">
    <property type="entry name" value="PGG"/>
    <property type="match status" value="1"/>
</dbReference>
<comment type="caution">
    <text evidence="11">The sequence shown here is derived from an EMBL/GenBank/DDBJ whole genome shotgun (WGS) entry which is preliminary data.</text>
</comment>
<feature type="transmembrane region" description="Helical" evidence="9">
    <location>
        <begin position="246"/>
        <end position="263"/>
    </location>
</feature>
<evidence type="ECO:0000313" key="11">
    <source>
        <dbReference type="EMBL" id="KAF8388768.1"/>
    </source>
</evidence>
<evidence type="ECO:0000256" key="5">
    <source>
        <dbReference type="ARBA" id="ARBA00023043"/>
    </source>
</evidence>
<evidence type="ECO:0000256" key="6">
    <source>
        <dbReference type="ARBA" id="ARBA00023136"/>
    </source>
</evidence>
<feature type="domain" description="PGG" evidence="10">
    <location>
        <begin position="238"/>
        <end position="356"/>
    </location>
</feature>
<feature type="transmembrane region" description="Helical" evidence="9">
    <location>
        <begin position="334"/>
        <end position="354"/>
    </location>
</feature>
<evidence type="ECO:0000256" key="9">
    <source>
        <dbReference type="SAM" id="Phobius"/>
    </source>
</evidence>
<dbReference type="OMA" id="LMMWILT"/>
<evidence type="ECO:0000256" key="4">
    <source>
        <dbReference type="ARBA" id="ARBA00022989"/>
    </source>
</evidence>
<dbReference type="Proteomes" id="UP000655225">
    <property type="component" value="Unassembled WGS sequence"/>
</dbReference>
<gene>
    <name evidence="11" type="ORF">HHK36_025448</name>
</gene>
<feature type="repeat" description="ANK" evidence="7">
    <location>
        <begin position="105"/>
        <end position="126"/>
    </location>
</feature>
<feature type="region of interest" description="Disordered" evidence="8">
    <location>
        <begin position="205"/>
        <end position="230"/>
    </location>
</feature>
<feature type="repeat" description="ANK" evidence="7">
    <location>
        <begin position="71"/>
        <end position="103"/>
    </location>
</feature>
<dbReference type="PANTHER" id="PTHR24186">
    <property type="entry name" value="PROTEIN PHOSPHATASE 1 REGULATORY SUBUNIT"/>
    <property type="match status" value="1"/>
</dbReference>
<dbReference type="Pfam" id="PF12796">
    <property type="entry name" value="Ank_2"/>
    <property type="match status" value="2"/>
</dbReference>
<dbReference type="EMBL" id="JABCRI010000019">
    <property type="protein sequence ID" value="KAF8388768.1"/>
    <property type="molecule type" value="Genomic_DNA"/>
</dbReference>
<reference evidence="11 12" key="1">
    <citation type="submission" date="2020-04" db="EMBL/GenBank/DDBJ databases">
        <title>Plant Genome Project.</title>
        <authorList>
            <person name="Zhang R.-G."/>
        </authorList>
    </citation>
    <scope>NUCLEOTIDE SEQUENCE [LARGE SCALE GENOMIC DNA]</scope>
    <source>
        <strain evidence="11">YNK0</strain>
        <tissue evidence="11">Leaf</tissue>
    </source>
</reference>
<keyword evidence="12" id="KW-1185">Reference proteome</keyword>
<sequence>MDEMLYEASRNGSVDSLKKLIAKDPLIFDRVPLASYSHETPLHIAAMLGHGDIVREFLHLKPELASESDSQGRSPLHLASAKGHVDIVRELLMKNTKVCSVRDQDGRTPLHLAAMGGRVDVIKELLVGVTKITEDQGETAALHLCVEYNRLEALKVLVESVTDDDEFINSKDDNGKTVSDLAKAKNQKQIIKYLATRTGEEVNAFNSNGSTTVDIPDSPQGSSSKKQFQNHGDWLKSSWLKKKREAVMVAATVIAAMALQVGLSPPGGVWQENSKEKDGFGNPLYYAGTSILAHNNPAAFHLVMAFNTVSFVNSLSLVLLLISGLPFKHRIYTWILLVSMWINISFMGFTYIVAVSSMARFRQRNRIVSLIGIRSPPPTFPNKAPTPVYDLSINWIAFFMWLGFITIIFLIHTVRLVLWVVREVLIWRKWRLSSSPNERKRDI</sequence>
<evidence type="ECO:0000313" key="12">
    <source>
        <dbReference type="Proteomes" id="UP000655225"/>
    </source>
</evidence>